<protein>
    <recommendedName>
        <fullName evidence="1">HNH nuclease domain-containing protein</fullName>
    </recommendedName>
</protein>
<dbReference type="GO" id="GO:0008270">
    <property type="term" value="F:zinc ion binding"/>
    <property type="evidence" value="ECO:0007669"/>
    <property type="project" value="InterPro"/>
</dbReference>
<dbReference type="Pfam" id="PF01844">
    <property type="entry name" value="HNH"/>
    <property type="match status" value="1"/>
</dbReference>
<organism evidence="2">
    <name type="scientific">bioreactor metagenome</name>
    <dbReference type="NCBI Taxonomy" id="1076179"/>
    <lineage>
        <taxon>unclassified sequences</taxon>
        <taxon>metagenomes</taxon>
        <taxon>ecological metagenomes</taxon>
    </lineage>
</organism>
<dbReference type="GO" id="GO:0003676">
    <property type="term" value="F:nucleic acid binding"/>
    <property type="evidence" value="ECO:0007669"/>
    <property type="project" value="InterPro"/>
</dbReference>
<dbReference type="CDD" id="cd00085">
    <property type="entry name" value="HNHc"/>
    <property type="match status" value="1"/>
</dbReference>
<comment type="caution">
    <text evidence="2">The sequence shown here is derived from an EMBL/GenBank/DDBJ whole genome shotgun (WGS) entry which is preliminary data.</text>
</comment>
<feature type="domain" description="HNH nuclease" evidence="1">
    <location>
        <begin position="53"/>
        <end position="106"/>
    </location>
</feature>
<gene>
    <name evidence="2" type="ORF">SDC9_209836</name>
</gene>
<reference evidence="2" key="1">
    <citation type="submission" date="2019-08" db="EMBL/GenBank/DDBJ databases">
        <authorList>
            <person name="Kucharzyk K."/>
            <person name="Murdoch R.W."/>
            <person name="Higgins S."/>
            <person name="Loffler F."/>
        </authorList>
    </citation>
    <scope>NUCLEOTIDE SEQUENCE</scope>
</reference>
<dbReference type="InterPro" id="IPR002711">
    <property type="entry name" value="HNH"/>
</dbReference>
<dbReference type="GO" id="GO:0004519">
    <property type="term" value="F:endonuclease activity"/>
    <property type="evidence" value="ECO:0007669"/>
    <property type="project" value="InterPro"/>
</dbReference>
<dbReference type="SMART" id="SM00507">
    <property type="entry name" value="HNHc"/>
    <property type="match status" value="1"/>
</dbReference>
<evidence type="ECO:0000259" key="1">
    <source>
        <dbReference type="SMART" id="SM00507"/>
    </source>
</evidence>
<evidence type="ECO:0000313" key="2">
    <source>
        <dbReference type="EMBL" id="MPN62090.1"/>
    </source>
</evidence>
<dbReference type="InterPro" id="IPR003615">
    <property type="entry name" value="HNH_nuc"/>
</dbReference>
<name>A0A645JG57_9ZZZZ</name>
<sequence>MHYKPKRPCSHPGCPRLTDGRYCEEHAKEAARTYERHQRDPETHKRYGHSWRKVRKAFLAEHPFCELCRSHGKLTEPTVAHHIKAARYGGVDDEGNLMALCSSCHSTLHARQGERWGNQ</sequence>
<proteinExistence type="predicted"/>
<dbReference type="AlphaFoldDB" id="A0A645JG57"/>
<dbReference type="Gene3D" id="1.10.30.50">
    <property type="match status" value="1"/>
</dbReference>
<accession>A0A645JG57</accession>
<dbReference type="EMBL" id="VSSQ01139623">
    <property type="protein sequence ID" value="MPN62090.1"/>
    <property type="molecule type" value="Genomic_DNA"/>
</dbReference>